<evidence type="ECO:0000256" key="5">
    <source>
        <dbReference type="SAM" id="MobiDB-lite"/>
    </source>
</evidence>
<dbReference type="PANTHER" id="PTHR11685">
    <property type="entry name" value="RBR FAMILY RING FINGER AND IBR DOMAIN-CONTAINING"/>
    <property type="match status" value="1"/>
</dbReference>
<feature type="region of interest" description="Disordered" evidence="5">
    <location>
        <begin position="99"/>
        <end position="123"/>
    </location>
</feature>
<evidence type="ECO:0000256" key="3">
    <source>
        <dbReference type="ARBA" id="ARBA00022786"/>
    </source>
</evidence>
<evidence type="ECO:0000313" key="7">
    <source>
        <dbReference type="EMBL" id="EQK99877.1"/>
    </source>
</evidence>
<keyword evidence="2" id="KW-0863">Zinc-finger</keyword>
<dbReference type="AlphaFoldDB" id="T5ADG1"/>
<dbReference type="GO" id="GO:0016567">
    <property type="term" value="P:protein ubiquitination"/>
    <property type="evidence" value="ECO:0007669"/>
    <property type="project" value="InterPro"/>
</dbReference>
<reference evidence="7 8" key="1">
    <citation type="journal article" date="2013" name="Chin. Sci. Bull.">
        <title>Genome survey uncovers the secrets of sex and lifestyle in caterpillar fungus.</title>
        <authorList>
            <person name="Hu X."/>
            <person name="Zhang Y."/>
            <person name="Xiao G."/>
            <person name="Zheng P."/>
            <person name="Xia Y."/>
            <person name="Zhang X."/>
            <person name="St Leger R.J."/>
            <person name="Liu X."/>
            <person name="Wang C."/>
        </authorList>
    </citation>
    <scope>NUCLEOTIDE SEQUENCE [LARGE SCALE GENOMIC DNA]</scope>
    <source>
        <strain evidence="8">Co18 / CGMCC 3.14243</strain>
        <tissue evidence="7">Fruit-body</tissue>
    </source>
</reference>
<keyword evidence="1" id="KW-0479">Metal-binding</keyword>
<feature type="domain" description="IBR" evidence="6">
    <location>
        <begin position="235"/>
        <end position="290"/>
    </location>
</feature>
<accession>T5ADG1</accession>
<dbReference type="Proteomes" id="UP000019374">
    <property type="component" value="Unassembled WGS sequence"/>
</dbReference>
<protein>
    <submittedName>
        <fullName evidence="7">Ibr finger domain containing protein</fullName>
    </submittedName>
</protein>
<name>T5ADG1_OPHSC</name>
<dbReference type="Pfam" id="PF01485">
    <property type="entry name" value="IBR"/>
    <property type="match status" value="1"/>
</dbReference>
<feature type="region of interest" description="Disordered" evidence="5">
    <location>
        <begin position="147"/>
        <end position="166"/>
    </location>
</feature>
<dbReference type="InterPro" id="IPR017907">
    <property type="entry name" value="Znf_RING_CS"/>
</dbReference>
<dbReference type="eggNOG" id="KOG1812">
    <property type="taxonomic scope" value="Eukaryota"/>
</dbReference>
<dbReference type="PROSITE" id="PS00518">
    <property type="entry name" value="ZF_RING_1"/>
    <property type="match status" value="1"/>
</dbReference>
<evidence type="ECO:0000256" key="1">
    <source>
        <dbReference type="ARBA" id="ARBA00022723"/>
    </source>
</evidence>
<gene>
    <name evidence="7" type="ORF">OCS_04407</name>
</gene>
<keyword evidence="3" id="KW-0833">Ubl conjugation pathway</keyword>
<dbReference type="InterPro" id="IPR002867">
    <property type="entry name" value="IBR_dom"/>
</dbReference>
<organism evidence="7 8">
    <name type="scientific">Ophiocordyceps sinensis (strain Co18 / CGMCC 3.14243)</name>
    <name type="common">Yarsagumba caterpillar fungus</name>
    <name type="synonym">Hirsutella sinensis</name>
    <dbReference type="NCBI Taxonomy" id="911162"/>
    <lineage>
        <taxon>Eukaryota</taxon>
        <taxon>Fungi</taxon>
        <taxon>Dikarya</taxon>
        <taxon>Ascomycota</taxon>
        <taxon>Pezizomycotina</taxon>
        <taxon>Sordariomycetes</taxon>
        <taxon>Hypocreomycetidae</taxon>
        <taxon>Hypocreales</taxon>
        <taxon>Ophiocordycipitaceae</taxon>
        <taxon>Ophiocordyceps</taxon>
    </lineage>
</organism>
<evidence type="ECO:0000259" key="6">
    <source>
        <dbReference type="Pfam" id="PF01485"/>
    </source>
</evidence>
<evidence type="ECO:0000256" key="4">
    <source>
        <dbReference type="ARBA" id="ARBA00022833"/>
    </source>
</evidence>
<keyword evidence="4" id="KW-0862">Zinc</keyword>
<dbReference type="InterPro" id="IPR031127">
    <property type="entry name" value="E3_UB_ligase_RBR"/>
</dbReference>
<dbReference type="SUPFAM" id="SSF57850">
    <property type="entry name" value="RING/U-box"/>
    <property type="match status" value="1"/>
</dbReference>
<sequence>MDISGFDTDSIRLTIELLKEDLENLTGTSKGKHRQGESPDSELAIEAYRSELESLECLVADRCMCASIARAVTTDGNAIHQEQLVEDQAARDHRLALQLDSRRKATSSDNTEQATESKPQADEAEDELLLKLQALYVGCPDEDELDQAESSSWAANRPKPKTPQPTSVCTSCGDRHVFYDVARCPCKHEYCRACIASLFEASLRDESLFPPRCCKQPIPVEPNQVFLPPKLVGEFKAKKVELETPDRTYCHEPTCSTFVPVQFIKNGVASCVRCARMTCAFCKQASHQGDCPQDPAIQELLRVAAENGWQRCYSCTRLVELNHGCYHMRQPVCVAPSFATFVAAFGRRVAVDGGMNAGSLLEPKQSLTEMPMLYSTS</sequence>
<dbReference type="GO" id="GO:0008270">
    <property type="term" value="F:zinc ion binding"/>
    <property type="evidence" value="ECO:0007669"/>
    <property type="project" value="UniProtKB-KW"/>
</dbReference>
<feature type="compositionally biased region" description="Polar residues" evidence="5">
    <location>
        <begin position="107"/>
        <end position="118"/>
    </location>
</feature>
<evidence type="ECO:0000256" key="2">
    <source>
        <dbReference type="ARBA" id="ARBA00022771"/>
    </source>
</evidence>
<dbReference type="GO" id="GO:0004842">
    <property type="term" value="F:ubiquitin-protein transferase activity"/>
    <property type="evidence" value="ECO:0007669"/>
    <property type="project" value="InterPro"/>
</dbReference>
<proteinExistence type="predicted"/>
<dbReference type="OrthoDB" id="4925466at2759"/>
<dbReference type="HOGENOM" id="CLU_022048_7_0_1"/>
<dbReference type="EMBL" id="KE653095">
    <property type="protein sequence ID" value="EQK99877.1"/>
    <property type="molecule type" value="Genomic_DNA"/>
</dbReference>
<evidence type="ECO:0000313" key="8">
    <source>
        <dbReference type="Proteomes" id="UP000019374"/>
    </source>
</evidence>